<dbReference type="InterPro" id="IPR009100">
    <property type="entry name" value="AcylCoA_DH/oxidase_NM_dom_sf"/>
</dbReference>
<evidence type="ECO:0000313" key="3">
    <source>
        <dbReference type="Proteomes" id="UP000555836"/>
    </source>
</evidence>
<accession>A0A7Y0S0X8</accession>
<gene>
    <name evidence="2" type="ORF">HKB21_01890</name>
</gene>
<proteinExistence type="predicted"/>
<dbReference type="InterPro" id="IPR013786">
    <property type="entry name" value="AcylCoA_DH/ox_N"/>
</dbReference>
<dbReference type="InterPro" id="IPR037069">
    <property type="entry name" value="AcylCoA_DH/ox_N_sf"/>
</dbReference>
<evidence type="ECO:0000259" key="1">
    <source>
        <dbReference type="Pfam" id="PF02771"/>
    </source>
</evidence>
<reference evidence="2 3" key="1">
    <citation type="submission" date="2020-04" db="EMBL/GenBank/DDBJ databases">
        <title>Whole-genome sequencing of Vibrio spp. from China reveals different genetic environments of blaCTX-M-14 among diverse lineages.</title>
        <authorList>
            <person name="Zheng Z."/>
            <person name="Ye L."/>
            <person name="Chen S."/>
        </authorList>
    </citation>
    <scope>NUCLEOTIDE SEQUENCE [LARGE SCALE GENOMIC DNA]</scope>
    <source>
        <strain evidence="2 3">Vb0574</strain>
    </source>
</reference>
<dbReference type="Proteomes" id="UP000555836">
    <property type="component" value="Unassembled WGS sequence"/>
</dbReference>
<dbReference type="Gene3D" id="1.10.540.10">
    <property type="entry name" value="Acyl-CoA dehydrogenase/oxidase, N-terminal domain"/>
    <property type="match status" value="1"/>
</dbReference>
<name>A0A7Y0S0X8_VIBPH</name>
<dbReference type="InterPro" id="IPR052547">
    <property type="entry name" value="Mito_Isobutyryl-CoADH"/>
</dbReference>
<dbReference type="GO" id="GO:0016627">
    <property type="term" value="F:oxidoreductase activity, acting on the CH-CH group of donors"/>
    <property type="evidence" value="ECO:0007669"/>
    <property type="project" value="InterPro"/>
</dbReference>
<feature type="non-terminal residue" evidence="2">
    <location>
        <position position="1"/>
    </location>
</feature>
<evidence type="ECO:0000313" key="2">
    <source>
        <dbReference type="EMBL" id="NMU24374.1"/>
    </source>
</evidence>
<dbReference type="PANTHER" id="PTHR43831">
    <property type="entry name" value="ISOBUTYRYL-COA DEHYDROGENASE"/>
    <property type="match status" value="1"/>
</dbReference>
<organism evidence="2 3">
    <name type="scientific">Vibrio parahaemolyticus</name>
    <dbReference type="NCBI Taxonomy" id="670"/>
    <lineage>
        <taxon>Bacteria</taxon>
        <taxon>Pseudomonadati</taxon>
        <taxon>Pseudomonadota</taxon>
        <taxon>Gammaproteobacteria</taxon>
        <taxon>Vibrionales</taxon>
        <taxon>Vibrionaceae</taxon>
        <taxon>Vibrio</taxon>
    </lineage>
</organism>
<dbReference type="SUPFAM" id="SSF56645">
    <property type="entry name" value="Acyl-CoA dehydrogenase NM domain-like"/>
    <property type="match status" value="1"/>
</dbReference>
<dbReference type="PANTHER" id="PTHR43831:SF1">
    <property type="entry name" value="ISOBUTYRYL-COA DEHYDROGENASE, MITOCHONDRIAL"/>
    <property type="match status" value="1"/>
</dbReference>
<dbReference type="Pfam" id="PF02771">
    <property type="entry name" value="Acyl-CoA_dh_N"/>
    <property type="match status" value="1"/>
</dbReference>
<dbReference type="EMBL" id="JABCLD010000225">
    <property type="protein sequence ID" value="NMU24374.1"/>
    <property type="molecule type" value="Genomic_DNA"/>
</dbReference>
<feature type="non-terminal residue" evidence="2">
    <location>
        <position position="90"/>
    </location>
</feature>
<dbReference type="AlphaFoldDB" id="A0A7Y0S0X8"/>
<feature type="domain" description="Acyl-CoA dehydrogenase/oxidase N-terminal" evidence="1">
    <location>
        <begin position="4"/>
        <end position="90"/>
    </location>
</feature>
<protein>
    <submittedName>
        <fullName evidence="2">Acyl-CoA dehydrogenase</fullName>
    </submittedName>
</protein>
<comment type="caution">
    <text evidence="2">The sequence shown here is derived from an EMBL/GenBank/DDBJ whole genome shotgun (WGS) entry which is preliminary data.</text>
</comment>
<dbReference type="GO" id="GO:0050660">
    <property type="term" value="F:flavin adenine dinucleotide binding"/>
    <property type="evidence" value="ECO:0007669"/>
    <property type="project" value="InterPro"/>
</dbReference>
<sequence length="90" mass="10028">FELNEEQRAFADTASEFAKARLAPMAAKWDEEHIFPKEVLREAGELGFLSLYTPEEQGGLGLSRLDASIIFEQLAMGCTSTTAFMTIHNM</sequence>